<dbReference type="InterPro" id="IPR050418">
    <property type="entry name" value="D-iso_2-hydroxyacid_DH_PdxB"/>
</dbReference>
<evidence type="ECO:0000313" key="7">
    <source>
        <dbReference type="EMBL" id="RPE09623.1"/>
    </source>
</evidence>
<evidence type="ECO:0000256" key="1">
    <source>
        <dbReference type="ARBA" id="ARBA00005854"/>
    </source>
</evidence>
<dbReference type="GO" id="GO:0051287">
    <property type="term" value="F:NAD binding"/>
    <property type="evidence" value="ECO:0007669"/>
    <property type="project" value="InterPro"/>
</dbReference>
<dbReference type="RefSeq" id="WP_123848615.1">
    <property type="nucleotide sequence ID" value="NZ_RPDH01000002.1"/>
</dbReference>
<keyword evidence="3" id="KW-0520">NAD</keyword>
<dbReference type="FunFam" id="3.40.50.720:FF:000203">
    <property type="entry name" value="D-3-phosphoglycerate dehydrogenase (SerA)"/>
    <property type="match status" value="1"/>
</dbReference>
<comment type="similarity">
    <text evidence="1 4">Belongs to the D-isomer specific 2-hydroxyacid dehydrogenase family.</text>
</comment>
<dbReference type="PROSITE" id="PS00671">
    <property type="entry name" value="D_2_HYDROXYACID_DH_3"/>
    <property type="match status" value="1"/>
</dbReference>
<dbReference type="EMBL" id="RPDH01000002">
    <property type="protein sequence ID" value="RPE09623.1"/>
    <property type="molecule type" value="Genomic_DNA"/>
</dbReference>
<evidence type="ECO:0000259" key="6">
    <source>
        <dbReference type="Pfam" id="PF02826"/>
    </source>
</evidence>
<evidence type="ECO:0000256" key="4">
    <source>
        <dbReference type="RuleBase" id="RU003719"/>
    </source>
</evidence>
<dbReference type="SUPFAM" id="SSF51735">
    <property type="entry name" value="NAD(P)-binding Rossmann-fold domains"/>
    <property type="match status" value="1"/>
</dbReference>
<accession>A0A3N4PLQ6</accession>
<dbReference type="InterPro" id="IPR006140">
    <property type="entry name" value="D-isomer_DH_NAD-bd"/>
</dbReference>
<proteinExistence type="inferred from homology"/>
<comment type="caution">
    <text evidence="7">The sequence shown here is derived from an EMBL/GenBank/DDBJ whole genome shotgun (WGS) entry which is preliminary data.</text>
</comment>
<dbReference type="PANTHER" id="PTHR43761">
    <property type="entry name" value="D-ISOMER SPECIFIC 2-HYDROXYACID DEHYDROGENASE FAMILY PROTEIN (AFU_ORTHOLOGUE AFUA_1G13630)"/>
    <property type="match status" value="1"/>
</dbReference>
<dbReference type="PANTHER" id="PTHR43761:SF1">
    <property type="entry name" value="D-ISOMER SPECIFIC 2-HYDROXYACID DEHYDROGENASE CATALYTIC DOMAIN-CONTAINING PROTEIN-RELATED"/>
    <property type="match status" value="1"/>
</dbReference>
<dbReference type="CDD" id="cd12162">
    <property type="entry name" value="2-Hacid_dh_4"/>
    <property type="match status" value="1"/>
</dbReference>
<dbReference type="Pfam" id="PF00389">
    <property type="entry name" value="2-Hacid_dh"/>
    <property type="match status" value="1"/>
</dbReference>
<organism evidence="7 8">
    <name type="scientific">Chitinophaga lutea</name>
    <dbReference type="NCBI Taxonomy" id="2488634"/>
    <lineage>
        <taxon>Bacteria</taxon>
        <taxon>Pseudomonadati</taxon>
        <taxon>Bacteroidota</taxon>
        <taxon>Chitinophagia</taxon>
        <taxon>Chitinophagales</taxon>
        <taxon>Chitinophagaceae</taxon>
        <taxon>Chitinophaga</taxon>
    </lineage>
</organism>
<dbReference type="OrthoDB" id="1522997at2"/>
<keyword evidence="8" id="KW-1185">Reference proteome</keyword>
<evidence type="ECO:0000259" key="5">
    <source>
        <dbReference type="Pfam" id="PF00389"/>
    </source>
</evidence>
<dbReference type="Gene3D" id="3.40.50.720">
    <property type="entry name" value="NAD(P)-binding Rossmann-like Domain"/>
    <property type="match status" value="2"/>
</dbReference>
<dbReference type="InterPro" id="IPR036291">
    <property type="entry name" value="NAD(P)-bd_dom_sf"/>
</dbReference>
<dbReference type="Pfam" id="PF02826">
    <property type="entry name" value="2-Hacid_dh_C"/>
    <property type="match status" value="1"/>
</dbReference>
<feature type="domain" description="D-isomer specific 2-hydroxyacid dehydrogenase NAD-binding" evidence="6">
    <location>
        <begin position="107"/>
        <end position="286"/>
    </location>
</feature>
<evidence type="ECO:0000256" key="2">
    <source>
        <dbReference type="ARBA" id="ARBA00023002"/>
    </source>
</evidence>
<dbReference type="InterPro" id="IPR006139">
    <property type="entry name" value="D-isomer_2_OHA_DH_cat_dom"/>
</dbReference>
<sequence length="318" mass="34181">MNIVVLDGYALNPGDLSWAALETLGNVTVYDRTPAALVGERTQNADIVLTNKALVSADTILQSPSLRYIGVMATGYNVVDVKAAHGRGITVCNVPAYSTASVAQLTFALLLELVQGVGVHATSVRQGEWAQNPDFSYWKQPLTELQGKTFAIIGFGQIGQAVARIAMAFGMQVIVSHKHPERDKMEGVTFTDQTACFRYGDVVSLHCPLNEQNREFVNAALLATMKPSAFLINTSRGPLINESDLANALNAGQLAGAGLDVLSTEPPPVNHPLFSARNCLITPHIAWATVEARKRLMAKTVSNVKAFLEGRPENVVKG</sequence>
<name>A0A3N4PLQ6_9BACT</name>
<evidence type="ECO:0000256" key="3">
    <source>
        <dbReference type="ARBA" id="ARBA00023027"/>
    </source>
</evidence>
<keyword evidence="2 4" id="KW-0560">Oxidoreductase</keyword>
<dbReference type="GO" id="GO:0016616">
    <property type="term" value="F:oxidoreductase activity, acting on the CH-OH group of donors, NAD or NADP as acceptor"/>
    <property type="evidence" value="ECO:0007669"/>
    <property type="project" value="InterPro"/>
</dbReference>
<dbReference type="Proteomes" id="UP000278351">
    <property type="component" value="Unassembled WGS sequence"/>
</dbReference>
<evidence type="ECO:0000313" key="8">
    <source>
        <dbReference type="Proteomes" id="UP000278351"/>
    </source>
</evidence>
<reference evidence="7 8" key="1">
    <citation type="submission" date="2018-11" db="EMBL/GenBank/DDBJ databases">
        <title>Chitinophaga lutea sp.nov., isolate from arsenic contaminated soil.</title>
        <authorList>
            <person name="Zong Y."/>
        </authorList>
    </citation>
    <scope>NUCLEOTIDE SEQUENCE [LARGE SCALE GENOMIC DNA]</scope>
    <source>
        <strain evidence="7 8">ZY74</strain>
    </source>
</reference>
<dbReference type="InterPro" id="IPR029753">
    <property type="entry name" value="D-isomer_DH_CS"/>
</dbReference>
<feature type="domain" description="D-isomer specific 2-hydroxyacid dehydrogenase catalytic" evidence="5">
    <location>
        <begin position="20"/>
        <end position="316"/>
    </location>
</feature>
<dbReference type="SUPFAM" id="SSF52283">
    <property type="entry name" value="Formate/glycerate dehydrogenase catalytic domain-like"/>
    <property type="match status" value="1"/>
</dbReference>
<dbReference type="AlphaFoldDB" id="A0A3N4PLQ6"/>
<protein>
    <submittedName>
        <fullName evidence="7">D-2-hydroxyacid dehydrogenase</fullName>
    </submittedName>
</protein>
<gene>
    <name evidence="7" type="ORF">EGT74_21845</name>
</gene>